<feature type="transmembrane region" description="Helical" evidence="9">
    <location>
        <begin position="416"/>
        <end position="439"/>
    </location>
</feature>
<dbReference type="GeneID" id="92206118"/>
<dbReference type="PANTHER" id="PTHR10766">
    <property type="entry name" value="TRANSMEMBRANE 9 SUPERFAMILY PROTEIN"/>
    <property type="match status" value="1"/>
</dbReference>
<gene>
    <name evidence="10" type="ORF">LODBEIA_P09220</name>
</gene>
<evidence type="ECO:0000256" key="6">
    <source>
        <dbReference type="ARBA" id="ARBA00022989"/>
    </source>
</evidence>
<evidence type="ECO:0000256" key="1">
    <source>
        <dbReference type="ARBA" id="ARBA00004141"/>
    </source>
</evidence>
<feature type="transmembrane region" description="Helical" evidence="9">
    <location>
        <begin position="445"/>
        <end position="472"/>
    </location>
</feature>
<keyword evidence="7" id="KW-0333">Golgi apparatus</keyword>
<dbReference type="Proteomes" id="UP001497383">
    <property type="component" value="Chromosome 1"/>
</dbReference>
<keyword evidence="11" id="KW-1185">Reference proteome</keyword>
<evidence type="ECO:0000256" key="7">
    <source>
        <dbReference type="ARBA" id="ARBA00023034"/>
    </source>
</evidence>
<evidence type="ECO:0000313" key="11">
    <source>
        <dbReference type="Proteomes" id="UP001497383"/>
    </source>
</evidence>
<feature type="transmembrane region" description="Helical" evidence="9">
    <location>
        <begin position="624"/>
        <end position="653"/>
    </location>
</feature>
<evidence type="ECO:0000256" key="4">
    <source>
        <dbReference type="ARBA" id="ARBA00022692"/>
    </source>
</evidence>
<feature type="signal peptide" evidence="9">
    <location>
        <begin position="1"/>
        <end position="21"/>
    </location>
</feature>
<feature type="transmembrane region" description="Helical" evidence="9">
    <location>
        <begin position="595"/>
        <end position="612"/>
    </location>
</feature>
<evidence type="ECO:0000256" key="3">
    <source>
        <dbReference type="ARBA" id="ARBA00005227"/>
    </source>
</evidence>
<keyword evidence="4 9" id="KW-0812">Transmembrane</keyword>
<keyword evidence="6 9" id="KW-1133">Transmembrane helix</keyword>
<feature type="transmembrane region" description="Helical" evidence="9">
    <location>
        <begin position="552"/>
        <end position="583"/>
    </location>
</feature>
<evidence type="ECO:0000256" key="5">
    <source>
        <dbReference type="ARBA" id="ARBA00022729"/>
    </source>
</evidence>
<comment type="similarity">
    <text evidence="3 9">Belongs to the nonaspanin (TM9SF) (TC 9.A.2) family.</text>
</comment>
<comment type="subcellular location">
    <subcellularLocation>
        <location evidence="2">Golgi apparatus</location>
    </subcellularLocation>
    <subcellularLocation>
        <location evidence="1">Membrane</location>
        <topology evidence="1">Multi-pass membrane protein</topology>
    </subcellularLocation>
</comment>
<evidence type="ECO:0000256" key="2">
    <source>
        <dbReference type="ARBA" id="ARBA00004555"/>
    </source>
</evidence>
<dbReference type="PANTHER" id="PTHR10766:SF55">
    <property type="entry name" value="TRANSMEMBRANE 9 SUPERFAMILY MEMBER 4"/>
    <property type="match status" value="1"/>
</dbReference>
<feature type="transmembrane region" description="Helical" evidence="9">
    <location>
        <begin position="268"/>
        <end position="290"/>
    </location>
</feature>
<evidence type="ECO:0000256" key="9">
    <source>
        <dbReference type="RuleBase" id="RU363079"/>
    </source>
</evidence>
<proteinExistence type="inferred from homology"/>
<accession>A0ABP0ZEX7</accession>
<dbReference type="Pfam" id="PF02990">
    <property type="entry name" value="EMP70"/>
    <property type="match status" value="1"/>
</dbReference>
<dbReference type="InterPro" id="IPR004240">
    <property type="entry name" value="EMP70"/>
</dbReference>
<feature type="transmembrane region" description="Helical" evidence="9">
    <location>
        <begin position="331"/>
        <end position="351"/>
    </location>
</feature>
<feature type="transmembrane region" description="Helical" evidence="9">
    <location>
        <begin position="517"/>
        <end position="540"/>
    </location>
</feature>
<name>A0ABP0ZEX7_9ASCO</name>
<dbReference type="RefSeq" id="XP_066827860.1">
    <property type="nucleotide sequence ID" value="XM_066976896.1"/>
</dbReference>
<organism evidence="10 11">
    <name type="scientific">Lodderomyces beijingensis</name>
    <dbReference type="NCBI Taxonomy" id="1775926"/>
    <lineage>
        <taxon>Eukaryota</taxon>
        <taxon>Fungi</taxon>
        <taxon>Dikarya</taxon>
        <taxon>Ascomycota</taxon>
        <taxon>Saccharomycotina</taxon>
        <taxon>Pichiomycetes</taxon>
        <taxon>Debaryomycetaceae</taxon>
        <taxon>Candida/Lodderomyces clade</taxon>
        <taxon>Lodderomyces</taxon>
    </lineage>
</organism>
<protein>
    <recommendedName>
        <fullName evidence="9">Transmembrane 9 superfamily member</fullName>
    </recommendedName>
</protein>
<reference evidence="10 11" key="1">
    <citation type="submission" date="2024-03" db="EMBL/GenBank/DDBJ databases">
        <authorList>
            <person name="Brejova B."/>
        </authorList>
    </citation>
    <scope>NUCLEOTIDE SEQUENCE [LARGE SCALE GENOMIC DNA]</scope>
    <source>
        <strain evidence="10 11">CBS 14171</strain>
    </source>
</reference>
<dbReference type="EMBL" id="OZ022405">
    <property type="protein sequence ID" value="CAK9436364.1"/>
    <property type="molecule type" value="Genomic_DNA"/>
</dbReference>
<keyword evidence="5 9" id="KW-0732">Signal</keyword>
<keyword evidence="8 9" id="KW-0472">Membrane</keyword>
<evidence type="ECO:0000313" key="10">
    <source>
        <dbReference type="EMBL" id="CAK9436364.1"/>
    </source>
</evidence>
<feature type="chain" id="PRO_5044966466" description="Transmembrane 9 superfamily member" evidence="9">
    <location>
        <begin position="22"/>
        <end position="663"/>
    </location>
</feature>
<evidence type="ECO:0000256" key="8">
    <source>
        <dbReference type="ARBA" id="ARBA00023136"/>
    </source>
</evidence>
<sequence length="663" mass="75151">MLQFQLHLVCIFAVFTGSTLALLDFFKPPNYFRHGDKISLFVNKIESDHTQLPYAWYSLSFVCPPMHGAKPVHLSLGEILRGDRIWDSGYKLNFGMDSHCSRLCDLRATQAGIKRAAQLVKDGYVAHWSVDGLPGATTFESNLHRNKYYAAGFPLGFVDNEGVSYYYNHVMLVIRYHRDKPNDRSYIVGFEVYPKSVSDTLCPGASKSYKNFALRPQYDENGQLSSERTTIPYTYSVYWREDSSIDYDSRWDLYYANESVSASKKIHWISLVNSLVLIFLVSAVVMVVFIQIMKKDFHKLAPSFSTPNESSNLSIWNSLAHDVSKTPASPLLLTTLVSGGIQSLIAVIGVITLHSLDSIRRNSFVNNHQSALFSFSIFCFSLSGLASSFIGINIYKCLQNETEYPYSVSRAVPLALTFSAALPAFLFSLMMLLNFFVWAQEASTALPFGTIVVFVSLFILIQCPLGIVGGWMGNNYKVGSKSAISEYHELGEKTSDSTRTRTLYRYRFRVIRAIASFVKSTAVFGLIPFGIVYVELIFIFNSVWLEKTTFYYMYGFSFITTIMLMIILAESTIIAIYISLVYYNDANWQWLSFRVGSGIAWYIYGYSIYYYFKVLNIDDYISTLLYFSYMALACFIIGVAGGSVSVLTGLMFIRKIYRSVKLE</sequence>
<feature type="transmembrane region" description="Helical" evidence="9">
    <location>
        <begin position="371"/>
        <end position="395"/>
    </location>
</feature>